<evidence type="ECO:0000256" key="5">
    <source>
        <dbReference type="ARBA" id="ARBA00022989"/>
    </source>
</evidence>
<dbReference type="EMBL" id="BMMS01000007">
    <property type="protein sequence ID" value="GGO85413.1"/>
    <property type="molecule type" value="Genomic_DNA"/>
</dbReference>
<protein>
    <recommendedName>
        <fullName evidence="8">VTT domain-containing protein</fullName>
    </recommendedName>
</protein>
<evidence type="ECO:0000256" key="7">
    <source>
        <dbReference type="RuleBase" id="RU367016"/>
    </source>
</evidence>
<dbReference type="InterPro" id="IPR032818">
    <property type="entry name" value="DedA-like"/>
</dbReference>
<dbReference type="Pfam" id="PF09335">
    <property type="entry name" value="VTT_dom"/>
    <property type="match status" value="1"/>
</dbReference>
<evidence type="ECO:0000256" key="4">
    <source>
        <dbReference type="ARBA" id="ARBA00022692"/>
    </source>
</evidence>
<evidence type="ECO:0000256" key="6">
    <source>
        <dbReference type="ARBA" id="ARBA00023136"/>
    </source>
</evidence>
<dbReference type="PANTHER" id="PTHR30353:SF0">
    <property type="entry name" value="TRANSMEMBRANE PROTEIN"/>
    <property type="match status" value="1"/>
</dbReference>
<dbReference type="GO" id="GO:0005886">
    <property type="term" value="C:plasma membrane"/>
    <property type="evidence" value="ECO:0007669"/>
    <property type="project" value="UniProtKB-SubCell"/>
</dbReference>
<evidence type="ECO:0000313" key="10">
    <source>
        <dbReference type="Proteomes" id="UP000641932"/>
    </source>
</evidence>
<sequence>MFDQLGDLLSSPWVYALVGASVLLDVFLPVLPSGALLVAAATAGSAGNAFEAAEIATLLLCAATASCLGDLAAYRMARSGSVWFERRMDKSRRLAAARERLGEIVEHGGGALVVLARFAPAGRSIVSIAAGVANRKVAEFLPWSALAGVAWAGYSVGIGYLGGQWLGASWLTTGLSFCALLAAGSMAARVFRREGAVRTPLPAGAEIPAPAGPVRPGVPGAPAERTPVSVSSVASVPPVRPAPLVTRVTIVSAVSSVAAVSAVPQVAAVTVDS</sequence>
<dbReference type="InterPro" id="IPR032816">
    <property type="entry name" value="VTT_dom"/>
</dbReference>
<keyword evidence="10" id="KW-1185">Reference proteome</keyword>
<feature type="transmembrane region" description="Helical" evidence="7">
    <location>
        <begin position="12"/>
        <end position="43"/>
    </location>
</feature>
<reference evidence="9" key="1">
    <citation type="journal article" date="2014" name="Int. J. Syst. Evol. Microbiol.">
        <title>Complete genome sequence of Corynebacterium casei LMG S-19264T (=DSM 44701T), isolated from a smear-ripened cheese.</title>
        <authorList>
            <consortium name="US DOE Joint Genome Institute (JGI-PGF)"/>
            <person name="Walter F."/>
            <person name="Albersmeier A."/>
            <person name="Kalinowski J."/>
            <person name="Ruckert C."/>
        </authorList>
    </citation>
    <scope>NUCLEOTIDE SEQUENCE</scope>
    <source>
        <strain evidence="9">CGMCC 4.7201</strain>
    </source>
</reference>
<gene>
    <name evidence="9" type="ORF">GCM10012280_19130</name>
</gene>
<keyword evidence="6 7" id="KW-0472">Membrane</keyword>
<evidence type="ECO:0000313" key="9">
    <source>
        <dbReference type="EMBL" id="GGO85413.1"/>
    </source>
</evidence>
<evidence type="ECO:0000256" key="2">
    <source>
        <dbReference type="ARBA" id="ARBA00010792"/>
    </source>
</evidence>
<comment type="similarity">
    <text evidence="2 7">Belongs to the DedA family.</text>
</comment>
<name>A0A918DVN1_9ACTN</name>
<accession>A0A918DVN1</accession>
<feature type="domain" description="VTT" evidence="8">
    <location>
        <begin position="51"/>
        <end position="160"/>
    </location>
</feature>
<organism evidence="9 10">
    <name type="scientific">Wenjunlia tyrosinilytica</name>
    <dbReference type="NCBI Taxonomy" id="1544741"/>
    <lineage>
        <taxon>Bacteria</taxon>
        <taxon>Bacillati</taxon>
        <taxon>Actinomycetota</taxon>
        <taxon>Actinomycetes</taxon>
        <taxon>Kitasatosporales</taxon>
        <taxon>Streptomycetaceae</taxon>
        <taxon>Wenjunlia</taxon>
    </lineage>
</organism>
<keyword evidence="5 7" id="KW-1133">Transmembrane helix</keyword>
<feature type="transmembrane region" description="Helical" evidence="7">
    <location>
        <begin position="140"/>
        <end position="162"/>
    </location>
</feature>
<feature type="transmembrane region" description="Helical" evidence="7">
    <location>
        <begin position="55"/>
        <end position="77"/>
    </location>
</feature>
<evidence type="ECO:0000256" key="3">
    <source>
        <dbReference type="ARBA" id="ARBA00022475"/>
    </source>
</evidence>
<keyword evidence="4 7" id="KW-0812">Transmembrane</keyword>
<evidence type="ECO:0000256" key="1">
    <source>
        <dbReference type="ARBA" id="ARBA00004651"/>
    </source>
</evidence>
<dbReference type="RefSeq" id="WP_189131131.1">
    <property type="nucleotide sequence ID" value="NZ_BMMS01000007.1"/>
</dbReference>
<dbReference type="PANTHER" id="PTHR30353">
    <property type="entry name" value="INNER MEMBRANE PROTEIN DEDA-RELATED"/>
    <property type="match status" value="1"/>
</dbReference>
<dbReference type="AlphaFoldDB" id="A0A918DVN1"/>
<evidence type="ECO:0000259" key="8">
    <source>
        <dbReference type="Pfam" id="PF09335"/>
    </source>
</evidence>
<comment type="subcellular location">
    <subcellularLocation>
        <location evidence="1 7">Cell membrane</location>
        <topology evidence="1 7">Multi-pass membrane protein</topology>
    </subcellularLocation>
</comment>
<dbReference type="Proteomes" id="UP000641932">
    <property type="component" value="Unassembled WGS sequence"/>
</dbReference>
<proteinExistence type="inferred from homology"/>
<comment type="caution">
    <text evidence="9">The sequence shown here is derived from an EMBL/GenBank/DDBJ whole genome shotgun (WGS) entry which is preliminary data.</text>
</comment>
<keyword evidence="3 7" id="KW-1003">Cell membrane</keyword>
<feature type="transmembrane region" description="Helical" evidence="7">
    <location>
        <begin position="168"/>
        <end position="191"/>
    </location>
</feature>
<reference evidence="9" key="2">
    <citation type="submission" date="2020-09" db="EMBL/GenBank/DDBJ databases">
        <authorList>
            <person name="Sun Q."/>
            <person name="Zhou Y."/>
        </authorList>
    </citation>
    <scope>NUCLEOTIDE SEQUENCE</scope>
    <source>
        <strain evidence="9">CGMCC 4.7201</strain>
    </source>
</reference>